<dbReference type="PANTHER" id="PTHR48099:SF5">
    <property type="entry name" value="C-1-TETRAHYDROFOLATE SYNTHASE, CYTOPLASMIC"/>
    <property type="match status" value="1"/>
</dbReference>
<evidence type="ECO:0000256" key="10">
    <source>
        <dbReference type="ARBA" id="ARBA00023167"/>
    </source>
</evidence>
<evidence type="ECO:0000256" key="2">
    <source>
        <dbReference type="ARBA" id="ARBA00011738"/>
    </source>
</evidence>
<keyword evidence="4 12" id="KW-0028">Amino-acid biosynthesis</keyword>
<dbReference type="Gene3D" id="3.40.50.10860">
    <property type="entry name" value="Leucine Dehydrogenase, chain A, domain 1"/>
    <property type="match status" value="1"/>
</dbReference>
<comment type="caution">
    <text evidence="15">The sequence shown here is derived from an EMBL/GenBank/DDBJ whole genome shotgun (WGS) entry which is preliminary data.</text>
</comment>
<feature type="domain" description="Tetrahydrofolate dehydrogenase/cyclohydrolase NAD(P)-binding" evidence="14">
    <location>
        <begin position="139"/>
        <end position="279"/>
    </location>
</feature>
<comment type="catalytic activity">
    <reaction evidence="12">
        <text>(6R)-5,10-methenyltetrahydrofolate + H2O = (6R)-10-formyltetrahydrofolate + H(+)</text>
        <dbReference type="Rhea" id="RHEA:23700"/>
        <dbReference type="ChEBI" id="CHEBI:15377"/>
        <dbReference type="ChEBI" id="CHEBI:15378"/>
        <dbReference type="ChEBI" id="CHEBI:57455"/>
        <dbReference type="ChEBI" id="CHEBI:195366"/>
        <dbReference type="EC" id="3.5.4.9"/>
    </reaction>
</comment>
<evidence type="ECO:0000313" key="15">
    <source>
        <dbReference type="EMBL" id="GIM27945.1"/>
    </source>
</evidence>
<comment type="similarity">
    <text evidence="12">Belongs to the tetrahydrofolate dehydrogenase/cyclohydrolase family.</text>
</comment>
<comment type="caution">
    <text evidence="12">Lacks conserved residue(s) required for the propagation of feature annotation.</text>
</comment>
<evidence type="ECO:0000313" key="16">
    <source>
        <dbReference type="Proteomes" id="UP000679179"/>
    </source>
</evidence>
<dbReference type="RefSeq" id="WP_212902695.1">
    <property type="nucleotide sequence ID" value="NZ_BOPZ01000003.1"/>
</dbReference>
<feature type="binding site" evidence="12">
    <location>
        <begin position="165"/>
        <end position="167"/>
    </location>
    <ligand>
        <name>NADP(+)</name>
        <dbReference type="ChEBI" id="CHEBI:58349"/>
    </ligand>
</feature>
<dbReference type="GO" id="GO:0035999">
    <property type="term" value="P:tetrahydrofolate interconversion"/>
    <property type="evidence" value="ECO:0007669"/>
    <property type="project" value="UniProtKB-UniRule"/>
</dbReference>
<keyword evidence="9 12" id="KW-0368">Histidine biosynthesis</keyword>
<comment type="function">
    <text evidence="12">Catalyzes the oxidation of 5,10-methylenetetrahydrofolate to 5,10-methenyltetrahydrofolate and then the hydrolysis of 5,10-methenyltetrahydrofolate to 10-formyltetrahydrofolate.</text>
</comment>
<keyword evidence="8 12" id="KW-0560">Oxidoreductase</keyword>
<keyword evidence="10 12" id="KW-0486">Methionine biosynthesis</keyword>
<dbReference type="AlphaFoldDB" id="A0A919VF11"/>
<dbReference type="SUPFAM" id="SSF51735">
    <property type="entry name" value="NAD(P)-binding Rossmann-fold domains"/>
    <property type="match status" value="1"/>
</dbReference>
<comment type="subunit">
    <text evidence="2 12">Homodimer.</text>
</comment>
<evidence type="ECO:0000259" key="14">
    <source>
        <dbReference type="Pfam" id="PF02882"/>
    </source>
</evidence>
<dbReference type="InterPro" id="IPR020631">
    <property type="entry name" value="THF_DH/CycHdrlase_NAD-bd_dom"/>
</dbReference>
<dbReference type="InterPro" id="IPR036291">
    <property type="entry name" value="NAD(P)-bd_dom_sf"/>
</dbReference>
<dbReference type="FunFam" id="3.40.50.720:FF:000094">
    <property type="entry name" value="Bifunctional protein FolD"/>
    <property type="match status" value="1"/>
</dbReference>
<feature type="binding site" evidence="12">
    <location>
        <position position="231"/>
    </location>
    <ligand>
        <name>NADP(+)</name>
        <dbReference type="ChEBI" id="CHEBI:58349"/>
    </ligand>
</feature>
<name>A0A919VF11_9CLOT</name>
<dbReference type="GO" id="GO:0000105">
    <property type="term" value="P:L-histidine biosynthetic process"/>
    <property type="evidence" value="ECO:0007669"/>
    <property type="project" value="UniProtKB-KW"/>
</dbReference>
<keyword evidence="3 12" id="KW-0554">One-carbon metabolism</keyword>
<reference evidence="15" key="1">
    <citation type="submission" date="2021-03" db="EMBL/GenBank/DDBJ databases">
        <title>Taxonomic study of Clostridium polyendosporum from meadow-gley soil under rice.</title>
        <authorList>
            <person name="Kobayashi H."/>
            <person name="Tanizawa Y."/>
            <person name="Yagura M."/>
        </authorList>
    </citation>
    <scope>NUCLEOTIDE SEQUENCE</scope>
    <source>
        <strain evidence="15">JCM 30710</strain>
    </source>
</reference>
<dbReference type="InterPro" id="IPR000672">
    <property type="entry name" value="THF_DH/CycHdrlase"/>
</dbReference>
<dbReference type="InterPro" id="IPR046346">
    <property type="entry name" value="Aminoacid_DH-like_N_sf"/>
</dbReference>
<sequence length="282" mass="30765">MGQIIDGRAVARNVKEEIKSFVNERQLKGKTIPCVASILVGEDPGSIYYQNSQEKVAKELGVKFEKICLPSDISEEEVLSTIKGLNDNKEVHGIILQLPLPKNFNDKNIIAAISPEKDIDCLTDISIGRFYQGDRCFVPCTPKSVLTLLKYYDIELEGKNAVVIGRSNIVGKPAAQLLLNENCTITICHSRTRDLEKVCKEADILVAAIGRPNFVDNRYVKQGAVVIDVGTSSLNGKITGDVDFEKVKDIASHITPVPGGVGALTTTLLLLNACEAARRDDN</sequence>
<dbReference type="GO" id="GO:0004488">
    <property type="term" value="F:methylenetetrahydrofolate dehydrogenase (NADP+) activity"/>
    <property type="evidence" value="ECO:0007669"/>
    <property type="project" value="UniProtKB-UniRule"/>
</dbReference>
<dbReference type="Gene3D" id="3.40.50.720">
    <property type="entry name" value="NAD(P)-binding Rossmann-like Domain"/>
    <property type="match status" value="1"/>
</dbReference>
<keyword evidence="6 12" id="KW-0378">Hydrolase</keyword>
<evidence type="ECO:0000256" key="7">
    <source>
        <dbReference type="ARBA" id="ARBA00022857"/>
    </source>
</evidence>
<dbReference type="EMBL" id="BOPZ01000003">
    <property type="protein sequence ID" value="GIM27945.1"/>
    <property type="molecule type" value="Genomic_DNA"/>
</dbReference>
<dbReference type="SUPFAM" id="SSF53223">
    <property type="entry name" value="Aminoacid dehydrogenase-like, N-terminal domain"/>
    <property type="match status" value="1"/>
</dbReference>
<keyword evidence="11 12" id="KW-0511">Multifunctional enzyme</keyword>
<keyword evidence="16" id="KW-1185">Reference proteome</keyword>
<evidence type="ECO:0000256" key="12">
    <source>
        <dbReference type="HAMAP-Rule" id="MF_01576"/>
    </source>
</evidence>
<evidence type="ECO:0000256" key="5">
    <source>
        <dbReference type="ARBA" id="ARBA00022755"/>
    </source>
</evidence>
<dbReference type="PRINTS" id="PR00085">
    <property type="entry name" value="THFDHDRGNASE"/>
</dbReference>
<evidence type="ECO:0000256" key="9">
    <source>
        <dbReference type="ARBA" id="ARBA00023102"/>
    </source>
</evidence>
<dbReference type="GO" id="GO:0004477">
    <property type="term" value="F:methenyltetrahydrofolate cyclohydrolase activity"/>
    <property type="evidence" value="ECO:0007669"/>
    <property type="project" value="UniProtKB-UniRule"/>
</dbReference>
<dbReference type="Proteomes" id="UP000679179">
    <property type="component" value="Unassembled WGS sequence"/>
</dbReference>
<accession>A0A919VF11</accession>
<dbReference type="EC" id="3.5.4.9" evidence="12"/>
<dbReference type="InterPro" id="IPR020630">
    <property type="entry name" value="THF_DH/CycHdrlase_cat_dom"/>
</dbReference>
<dbReference type="EC" id="1.5.1.5" evidence="12"/>
<evidence type="ECO:0000256" key="4">
    <source>
        <dbReference type="ARBA" id="ARBA00022605"/>
    </source>
</evidence>
<dbReference type="HAMAP" id="MF_01576">
    <property type="entry name" value="THF_DHG_CYH"/>
    <property type="match status" value="1"/>
</dbReference>
<organism evidence="15 16">
    <name type="scientific">Clostridium polyendosporum</name>
    <dbReference type="NCBI Taxonomy" id="69208"/>
    <lineage>
        <taxon>Bacteria</taxon>
        <taxon>Bacillati</taxon>
        <taxon>Bacillota</taxon>
        <taxon>Clostridia</taxon>
        <taxon>Eubacteriales</taxon>
        <taxon>Clostridiaceae</taxon>
        <taxon>Clostridium</taxon>
    </lineage>
</organism>
<dbReference type="Pfam" id="PF00763">
    <property type="entry name" value="THF_DHG_CYH"/>
    <property type="match status" value="1"/>
</dbReference>
<dbReference type="PROSITE" id="PS00766">
    <property type="entry name" value="THF_DHG_CYH_1"/>
    <property type="match status" value="1"/>
</dbReference>
<dbReference type="PANTHER" id="PTHR48099">
    <property type="entry name" value="C-1-TETRAHYDROFOLATE SYNTHASE, CYTOPLASMIC-RELATED"/>
    <property type="match status" value="1"/>
</dbReference>
<evidence type="ECO:0000256" key="11">
    <source>
        <dbReference type="ARBA" id="ARBA00023268"/>
    </source>
</evidence>
<evidence type="ECO:0000259" key="13">
    <source>
        <dbReference type="Pfam" id="PF00763"/>
    </source>
</evidence>
<dbReference type="GO" id="GO:0005829">
    <property type="term" value="C:cytosol"/>
    <property type="evidence" value="ECO:0007669"/>
    <property type="project" value="TreeGrafter"/>
</dbReference>
<dbReference type="NCBIfam" id="NF010769">
    <property type="entry name" value="PRK14172.1"/>
    <property type="match status" value="1"/>
</dbReference>
<keyword evidence="5 12" id="KW-0658">Purine biosynthesis</keyword>
<comment type="pathway">
    <text evidence="1 12">One-carbon metabolism; tetrahydrofolate interconversion.</text>
</comment>
<dbReference type="FunFam" id="3.40.50.10860:FF:000005">
    <property type="entry name" value="C-1-tetrahydrofolate synthase, cytoplasmic, putative"/>
    <property type="match status" value="1"/>
</dbReference>
<evidence type="ECO:0000256" key="3">
    <source>
        <dbReference type="ARBA" id="ARBA00022563"/>
    </source>
</evidence>
<keyword evidence="7 12" id="KW-0521">NADP</keyword>
<evidence type="ECO:0000256" key="6">
    <source>
        <dbReference type="ARBA" id="ARBA00022801"/>
    </source>
</evidence>
<dbReference type="InterPro" id="IPR020867">
    <property type="entry name" value="THF_DH/CycHdrlase_CS"/>
</dbReference>
<evidence type="ECO:0000256" key="8">
    <source>
        <dbReference type="ARBA" id="ARBA00023002"/>
    </source>
</evidence>
<dbReference type="Pfam" id="PF02882">
    <property type="entry name" value="THF_DHG_CYH_C"/>
    <property type="match status" value="1"/>
</dbReference>
<proteinExistence type="inferred from homology"/>
<evidence type="ECO:0000256" key="1">
    <source>
        <dbReference type="ARBA" id="ARBA00004777"/>
    </source>
</evidence>
<dbReference type="GO" id="GO:0009086">
    <property type="term" value="P:methionine biosynthetic process"/>
    <property type="evidence" value="ECO:0007669"/>
    <property type="project" value="UniProtKB-KW"/>
</dbReference>
<protein>
    <recommendedName>
        <fullName evidence="12">Bifunctional protein FolD</fullName>
    </recommendedName>
    <domain>
        <recommendedName>
            <fullName evidence="12">Methylenetetrahydrofolate dehydrogenase</fullName>
            <ecNumber evidence="12">1.5.1.5</ecNumber>
        </recommendedName>
    </domain>
    <domain>
        <recommendedName>
            <fullName evidence="12">Methenyltetrahydrofolate cyclohydrolase</fullName>
            <ecNumber evidence="12">3.5.4.9</ecNumber>
        </recommendedName>
    </domain>
</protein>
<gene>
    <name evidence="12 15" type="primary">folD</name>
    <name evidence="15" type="ORF">CPJCM30710_06110</name>
</gene>
<comment type="catalytic activity">
    <reaction evidence="12">
        <text>(6R)-5,10-methylene-5,6,7,8-tetrahydrofolate + NADP(+) = (6R)-5,10-methenyltetrahydrofolate + NADPH</text>
        <dbReference type="Rhea" id="RHEA:22812"/>
        <dbReference type="ChEBI" id="CHEBI:15636"/>
        <dbReference type="ChEBI" id="CHEBI:57455"/>
        <dbReference type="ChEBI" id="CHEBI:57783"/>
        <dbReference type="ChEBI" id="CHEBI:58349"/>
        <dbReference type="EC" id="1.5.1.5"/>
    </reaction>
</comment>
<dbReference type="GO" id="GO:0006164">
    <property type="term" value="P:purine nucleotide biosynthetic process"/>
    <property type="evidence" value="ECO:0007669"/>
    <property type="project" value="UniProtKB-KW"/>
</dbReference>
<dbReference type="CDD" id="cd01080">
    <property type="entry name" value="NAD_bind_m-THF_DH_Cyclohyd"/>
    <property type="match status" value="1"/>
</dbReference>
<feature type="domain" description="Tetrahydrofolate dehydrogenase/cyclohydrolase catalytic" evidence="13">
    <location>
        <begin position="5"/>
        <end position="120"/>
    </location>
</feature>